<comment type="caution">
    <text evidence="2">The sequence shown here is derived from an EMBL/GenBank/DDBJ whole genome shotgun (WGS) entry which is preliminary data.</text>
</comment>
<protein>
    <submittedName>
        <fullName evidence="2">Uncharacterized protein</fullName>
    </submittedName>
</protein>
<feature type="region of interest" description="Disordered" evidence="1">
    <location>
        <begin position="66"/>
        <end position="93"/>
    </location>
</feature>
<organism evidence="2 3">
    <name type="scientific">Synaphobranchus kaupii</name>
    <name type="common">Kaup's arrowtooth eel</name>
    <dbReference type="NCBI Taxonomy" id="118154"/>
    <lineage>
        <taxon>Eukaryota</taxon>
        <taxon>Metazoa</taxon>
        <taxon>Chordata</taxon>
        <taxon>Craniata</taxon>
        <taxon>Vertebrata</taxon>
        <taxon>Euteleostomi</taxon>
        <taxon>Actinopterygii</taxon>
        <taxon>Neopterygii</taxon>
        <taxon>Teleostei</taxon>
        <taxon>Anguilliformes</taxon>
        <taxon>Synaphobranchidae</taxon>
        <taxon>Synaphobranchus</taxon>
    </lineage>
</organism>
<sequence length="164" mass="17933">METAADRGEVVFPGEEPDCVWVLWEHCGGVETGHCGKLSALWHKASLPICPQLPTQPVTSTVLTGYSLQGGSESKGHTSPWGARSGRNPSPGMFLQAADLAQAPTARIRNDRRNGDPMGSKTIWSPPPPPHLPPFPPHHSTWESRSRDACRMCILQASNFFKRK</sequence>
<keyword evidence="3" id="KW-1185">Reference proteome</keyword>
<reference evidence="2" key="1">
    <citation type="journal article" date="2023" name="Science">
        <title>Genome structures resolve the early diversification of teleost fishes.</title>
        <authorList>
            <person name="Parey E."/>
            <person name="Louis A."/>
            <person name="Montfort J."/>
            <person name="Bouchez O."/>
            <person name="Roques C."/>
            <person name="Iampietro C."/>
            <person name="Lluch J."/>
            <person name="Castinel A."/>
            <person name="Donnadieu C."/>
            <person name="Desvignes T."/>
            <person name="Floi Bucao C."/>
            <person name="Jouanno E."/>
            <person name="Wen M."/>
            <person name="Mejri S."/>
            <person name="Dirks R."/>
            <person name="Jansen H."/>
            <person name="Henkel C."/>
            <person name="Chen W.J."/>
            <person name="Zahm M."/>
            <person name="Cabau C."/>
            <person name="Klopp C."/>
            <person name="Thompson A.W."/>
            <person name="Robinson-Rechavi M."/>
            <person name="Braasch I."/>
            <person name="Lecointre G."/>
            <person name="Bobe J."/>
            <person name="Postlethwait J.H."/>
            <person name="Berthelot C."/>
            <person name="Roest Crollius H."/>
            <person name="Guiguen Y."/>
        </authorList>
    </citation>
    <scope>NUCLEOTIDE SEQUENCE</scope>
    <source>
        <strain evidence="2">WJC10195</strain>
    </source>
</reference>
<dbReference type="AlphaFoldDB" id="A0A9Q1GAF3"/>
<dbReference type="EMBL" id="JAINUF010000001">
    <property type="protein sequence ID" value="KAJ8379896.1"/>
    <property type="molecule type" value="Genomic_DNA"/>
</dbReference>
<evidence type="ECO:0000313" key="2">
    <source>
        <dbReference type="EMBL" id="KAJ8379896.1"/>
    </source>
</evidence>
<evidence type="ECO:0000256" key="1">
    <source>
        <dbReference type="SAM" id="MobiDB-lite"/>
    </source>
</evidence>
<feature type="compositionally biased region" description="Pro residues" evidence="1">
    <location>
        <begin position="125"/>
        <end position="137"/>
    </location>
</feature>
<proteinExistence type="predicted"/>
<dbReference type="Proteomes" id="UP001152622">
    <property type="component" value="Chromosome 1"/>
</dbReference>
<gene>
    <name evidence="2" type="ORF">SKAU_G00006740</name>
</gene>
<feature type="region of interest" description="Disordered" evidence="1">
    <location>
        <begin position="109"/>
        <end position="143"/>
    </location>
</feature>
<evidence type="ECO:0000313" key="3">
    <source>
        <dbReference type="Proteomes" id="UP001152622"/>
    </source>
</evidence>
<accession>A0A9Q1GAF3</accession>
<name>A0A9Q1GAF3_SYNKA</name>